<name>A0A976XJ77_THEOR</name>
<evidence type="ECO:0000313" key="3">
    <source>
        <dbReference type="Proteomes" id="UP000244811"/>
    </source>
</evidence>
<proteinExistence type="predicted"/>
<sequence length="1704" mass="185384">MTCIYLYVRKPYTYRAGRCVSITVSEDTDYQFSKLFIKRIHTLIQPKSECIYVFKSGWNLTKYLTLTPNGLYSSANLTCVDVYFNKYENKTPLLFVLHFQNGDGTHNGVQNRYYPRSKFEGEMASCTTKSIDDLCQYNNDESILCDLLQENDRLDQVLTYDIMQRPTGYGDGKCTYNCDKINVTKNGDGQPKLTPNGFTRFKHTPKNGGHKSKPACIVYNCQALLKDGGDELEGVQGQQYQSVTVYFGGRAKRPCTQNGAGVKTCTKGQGSKCPPGQASAGSACPPAASDSPGQTCTAAPEPDGGTTQCQDGNGDSNNPDYYVHRRKKNNGETGSNDQYYWVKLTLQNRDNGQNGLKELLNDIGMPEALSGGNGASVQTRLGQKPNGAENGQTNNLTLLLKRLEFDLTDSVVILLDKKNGSTSQNGGYNDAQIQEAIKTLQPADKWINPLKLNGDSKIKVTDANSGTNECLTKHKPLSNLGDGCSAGLRFLMPTRDGNGVDSGGNGTKYAQLKLYPGDTQTDAQHLQYMYYTKNGGSNGGQNGTKVYVVFYGDNTGSSSQGDPRPLLLCYQGQTYKPKDKDGYDSQQWVKVDGLNKCLCQNGGVGTSNGPDDKLLGAVTGVVGFLNPVNLSQHPNGTSKESESQACQAGTAGESSTATTCQPGTTGTNTCTYPVHKFQGKSIQVKVTCEPVPSTPGSNGSPTCYRKLTHTPAGMSGTHNANGSGFRLGDVEYCPNGTRRQGTIDYYGATNGNGLTADTKNRWAPLKSVWAYFYDQDTKYSDPLLVVLEFNNGSTGTEKECYKLTNASGSLKWENDTVAAKTAVDANDGKLVAHLDAIRYCLKKVVRIRLECKTGDGYSLMGRDANSPSGSTGTFTPINGAGTQVEVKVVPCPVLTDSNYRCVKHNLTEALRGKHDKVAGLAFTLPGIGDKAIEIPLFNGADGQCTGEGGGAAPSPGSEPCPNGPGSAPANDQSGSKITYNKCMGDVFVYFYGTGGGDGGSETDTVPLMLQYDNRFYKPETRDSYFDKWVCVPRPGHVAGRLRVFRCEKLASELDRVNRALNRIDLDKSSKGAAYGLPDSQGGGESSVKVDTKKFDTVRVKVATQKPGGADAKTAYLRVVHSTKNGFQIGDITYGGQEIVAHGVKVNGAQNSGLGATIRIANGGTGHNHKAHVNTYHWNTVAVYYSVTDREHKLPQLIVILKTDDPVTNGDTVTGSTGTNYGYYVLAAKNGVSNGYEYQWRLVNGTDPPKTGVKLDDETDFKLLNAGVILLEQRDKGTGGASGSYGEGEISAAVTSAIQNKSLKESPGNNGDVNRLKNKEIKVTQEQCTADDSGAGTTHQCLKDTPGSNLVRALLKLDKPLEKLNQVKLIAGLKFLIPTDKKGHYKQVNLKGNGATDASIKYHQKGQNKIYVYFYGDDPRPLLVCYDKWAYAAKTMEEYNNQKWTKDPEAAECNCTKPPSENCKLLKALVQVSDFLNPVYINVVVKCPKYYKHYFVQEFNGQRFWIRVSAQPACGSFCFDRYTHTHAGTKGRKGNGFRLGDIYHGDISSEKNCIKQSKDGPNGNNGKCINSVLDNGNNAKTFQTASHVAVFYYKLDSEHANPIVVAMCTGTCDKLECKLYYILKDRTHKKYEKQVKPLTMNNDNELTKQLEEALFENSKHLRVVLSTRPAPTKYSAVTEKQCTHKTNRLENTGKDAGTRGTISDR</sequence>
<feature type="region of interest" description="Disordered" evidence="1">
    <location>
        <begin position="1685"/>
        <end position="1704"/>
    </location>
</feature>
<reference evidence="2" key="1">
    <citation type="submission" date="2022-07" db="EMBL/GenBank/DDBJ databases">
        <title>Evaluation of T. orientalis genome assembly methods using nanopore sequencing and analysis of variation between genomes.</title>
        <authorList>
            <person name="Yam J."/>
            <person name="Micallef M.L."/>
            <person name="Liu M."/>
            <person name="Djordjevic S.P."/>
            <person name="Bogema D.R."/>
            <person name="Jenkins C."/>
        </authorList>
    </citation>
    <scope>NUCLEOTIDE SEQUENCE</scope>
    <source>
        <strain evidence="2">Goon Nure</strain>
    </source>
</reference>
<accession>A0A976XJ77</accession>
<feature type="region of interest" description="Disordered" evidence="1">
    <location>
        <begin position="276"/>
        <end position="336"/>
    </location>
</feature>
<feature type="compositionally biased region" description="Polar residues" evidence="1">
    <location>
        <begin position="305"/>
        <end position="319"/>
    </location>
</feature>
<evidence type="ECO:0000313" key="2">
    <source>
        <dbReference type="EMBL" id="UVC49771.1"/>
    </source>
</evidence>
<feature type="region of interest" description="Disordered" evidence="1">
    <location>
        <begin position="945"/>
        <end position="972"/>
    </location>
</feature>
<dbReference type="EMBL" id="CP056070">
    <property type="protein sequence ID" value="UVC49771.1"/>
    <property type="molecule type" value="Genomic_DNA"/>
</dbReference>
<dbReference type="Proteomes" id="UP000244811">
    <property type="component" value="Chromosome 3"/>
</dbReference>
<protein>
    <submittedName>
        <fullName evidence="2">Uncharacterized protein</fullName>
    </submittedName>
</protein>
<feature type="compositionally biased region" description="Basic and acidic residues" evidence="1">
    <location>
        <begin position="1686"/>
        <end position="1704"/>
    </location>
</feature>
<feature type="compositionally biased region" description="Low complexity" evidence="1">
    <location>
        <begin position="276"/>
        <end position="293"/>
    </location>
</feature>
<gene>
    <name evidence="2" type="ORF">MACK_003884</name>
</gene>
<organism evidence="2 3">
    <name type="scientific">Theileria orientalis</name>
    <dbReference type="NCBI Taxonomy" id="68886"/>
    <lineage>
        <taxon>Eukaryota</taxon>
        <taxon>Sar</taxon>
        <taxon>Alveolata</taxon>
        <taxon>Apicomplexa</taxon>
        <taxon>Aconoidasida</taxon>
        <taxon>Piroplasmida</taxon>
        <taxon>Theileriidae</taxon>
        <taxon>Theileria</taxon>
    </lineage>
</organism>
<evidence type="ECO:0000256" key="1">
    <source>
        <dbReference type="SAM" id="MobiDB-lite"/>
    </source>
</evidence>